<evidence type="ECO:0008006" key="3">
    <source>
        <dbReference type="Google" id="ProtNLM"/>
    </source>
</evidence>
<dbReference type="RefSeq" id="WP_238182323.1">
    <property type="nucleotide sequence ID" value="NZ_BPRB01000092.1"/>
</dbReference>
<keyword evidence="2" id="KW-1185">Reference proteome</keyword>
<dbReference type="InterPro" id="IPR021251">
    <property type="entry name" value="DUF2793"/>
</dbReference>
<evidence type="ECO:0000313" key="2">
    <source>
        <dbReference type="Proteomes" id="UP001055057"/>
    </source>
</evidence>
<accession>A0ABQ4U0A3</accession>
<comment type="caution">
    <text evidence="1">The sequence shown here is derived from an EMBL/GenBank/DDBJ whole genome shotgun (WGS) entry which is preliminary data.</text>
</comment>
<sequence>MAETTRNLALPLIAASQAQKHVTHNEALTLLDALVQLFCLDKDLAAPPALPTEGDRYLVAALAPTGAWTGLSGQVVRFADGVWTGSAPRPGWFAYVVDEADLYVFTGTAWTSFRASLSVLQNLSRLGIGTAADAVNRLAVKTEAALFSWDDATPGAGNMRITLNRKLAGNDAAFVFQTGYATRALFGTLADDDFVVKVSPDGAAFSEGLRIKAGSGLATFPGLLAPPAKGAAFTGPAGAVSTDTANTRLVLHDGATAGGVPAAGIPDLPGRNAVINGLFLVNQRAYAGGTALAAGAYGHDRWKAGAGGCTYSVAQAPAANTVTLTAGTLVQAVDATNVHAAAWWLTWTGTAQARIWQGSASGAYAAGTPRVVGGATVNALPVTGLSPGTAASIEFSGGTLSLVQFEAALPNAGPTRFERRHGEAQICARYYQRIGFNAGATLYDQYCGSAQNLIFSYAIQPMRATPTISATGIGFSNGSSLIAYGTATWFEVSGAASGAGRVYASAAAGGAYFELSAEI</sequence>
<evidence type="ECO:0000313" key="1">
    <source>
        <dbReference type="EMBL" id="GJE59752.1"/>
    </source>
</evidence>
<dbReference type="Gene3D" id="2.10.10.30">
    <property type="match status" value="1"/>
</dbReference>
<proteinExistence type="predicted"/>
<name>A0ABQ4U0A3_9HYPH</name>
<protein>
    <recommendedName>
        <fullName evidence="3">DUF2793 domain-containing protein</fullName>
    </recommendedName>
</protein>
<organism evidence="1 2">
    <name type="scientific">Methylobacterium trifolii</name>
    <dbReference type="NCBI Taxonomy" id="1003092"/>
    <lineage>
        <taxon>Bacteria</taxon>
        <taxon>Pseudomonadati</taxon>
        <taxon>Pseudomonadota</taxon>
        <taxon>Alphaproteobacteria</taxon>
        <taxon>Hyphomicrobiales</taxon>
        <taxon>Methylobacteriaceae</taxon>
        <taxon>Methylobacterium</taxon>
    </lineage>
</organism>
<reference evidence="1" key="2">
    <citation type="submission" date="2021-08" db="EMBL/GenBank/DDBJ databases">
        <authorList>
            <person name="Tani A."/>
            <person name="Ola A."/>
            <person name="Ogura Y."/>
            <person name="Katsura K."/>
            <person name="Hayashi T."/>
        </authorList>
    </citation>
    <scope>NUCLEOTIDE SEQUENCE</scope>
    <source>
        <strain evidence="1">DSM 23632</strain>
    </source>
</reference>
<reference evidence="1" key="1">
    <citation type="journal article" date="2021" name="Front. Microbiol.">
        <title>Comprehensive Comparative Genomics and Phenotyping of Methylobacterium Species.</title>
        <authorList>
            <person name="Alessa O."/>
            <person name="Ogura Y."/>
            <person name="Fujitani Y."/>
            <person name="Takami H."/>
            <person name="Hayashi T."/>
            <person name="Sahin N."/>
            <person name="Tani A."/>
        </authorList>
    </citation>
    <scope>NUCLEOTIDE SEQUENCE</scope>
    <source>
        <strain evidence="1">DSM 23632</strain>
    </source>
</reference>
<dbReference type="EMBL" id="BPRB01000092">
    <property type="protein sequence ID" value="GJE59752.1"/>
    <property type="molecule type" value="Genomic_DNA"/>
</dbReference>
<gene>
    <name evidence="1" type="ORF">MPOCJGCO_1854</name>
</gene>
<dbReference type="Pfam" id="PF10983">
    <property type="entry name" value="DUF2793"/>
    <property type="match status" value="1"/>
</dbReference>
<dbReference type="Proteomes" id="UP001055057">
    <property type="component" value="Unassembled WGS sequence"/>
</dbReference>